<dbReference type="Proteomes" id="UP001154078">
    <property type="component" value="Chromosome 6"/>
</dbReference>
<feature type="region of interest" description="Disordered" evidence="1">
    <location>
        <begin position="19"/>
        <end position="46"/>
    </location>
</feature>
<sequence length="698" mass="79286">MPIGSMICHTCRKDVTKLKNNEPSTSAKNAEAEDSSGSEELIHGDDPAFTSTSTAVELLNISHHITSKHYATKKVKKISLTVKRNLFVAVETSSSDNEDDIDESVLQNLKTNFLCSTDRTKKIMILTSLPKKWSIRKIMREFNAPNYMVRRSKKILREKGFMEGPNPKPGKYLPLETVKNVHSFYESDEVSRAMPGMKDCVTVTKPDGSKTKISKKLILCNLKEAYKHFKDKFPDIKIGFSKFAELRPKQCILAGQSGTHSVCLCTTHQNIKLMIENAKLNILTNGNLKNYKQCIAKMLCNPSSIACNVGNCEYCPGVTEIHKMLQDSFDENFIEKVQFRQWVSVDRCNLETLEKTSEEFIDLFCSKMSALVKHDFIAKQQGAFLNNTKENLHDSEFVVTCDFSENYSIVLQDEAQSYHWTSQQITIDPFVIYYKQEDNIEHLSFVIISECLQHNTVAVYTFQKKLICYLTNKFQKLPRKISYFSDATAHGKGPCDGVGGSVKRLAARDSLQTPYDNQIQTPQDLFEWAVENIPKVDFAFFTQEDYAVSEMFLESRFKQALTIKGTQQFHAFIPNTKSELLVKQFSDEMQGWERNVAKPVDTLKLEDVSGYVTTVYGKNWWLGYVLEKDEEHDEVKITFLHPCGPASSLSYPRHADVLWLSVVDILARVNPVTPTGRTYALGGSDVKLTQIAFSKVNQ</sequence>
<evidence type="ECO:0000313" key="3">
    <source>
        <dbReference type="Proteomes" id="UP001154078"/>
    </source>
</evidence>
<dbReference type="OrthoDB" id="7700504at2759"/>
<reference evidence="2" key="1">
    <citation type="submission" date="2021-12" db="EMBL/GenBank/DDBJ databases">
        <authorList>
            <person name="King R."/>
        </authorList>
    </citation>
    <scope>NUCLEOTIDE SEQUENCE</scope>
</reference>
<evidence type="ECO:0000313" key="2">
    <source>
        <dbReference type="EMBL" id="CAH0558681.1"/>
    </source>
</evidence>
<evidence type="ECO:0000256" key="1">
    <source>
        <dbReference type="SAM" id="MobiDB-lite"/>
    </source>
</evidence>
<dbReference type="EMBL" id="OV121137">
    <property type="protein sequence ID" value="CAH0558681.1"/>
    <property type="molecule type" value="Genomic_DNA"/>
</dbReference>
<gene>
    <name evidence="2" type="ORF">MELIAE_LOCUS8955</name>
</gene>
<keyword evidence="3" id="KW-1185">Reference proteome</keyword>
<proteinExistence type="predicted"/>
<name>A0A9P0BAN3_BRAAE</name>
<organism evidence="2 3">
    <name type="scientific">Brassicogethes aeneus</name>
    <name type="common">Rape pollen beetle</name>
    <name type="synonym">Meligethes aeneus</name>
    <dbReference type="NCBI Taxonomy" id="1431903"/>
    <lineage>
        <taxon>Eukaryota</taxon>
        <taxon>Metazoa</taxon>
        <taxon>Ecdysozoa</taxon>
        <taxon>Arthropoda</taxon>
        <taxon>Hexapoda</taxon>
        <taxon>Insecta</taxon>
        <taxon>Pterygota</taxon>
        <taxon>Neoptera</taxon>
        <taxon>Endopterygota</taxon>
        <taxon>Coleoptera</taxon>
        <taxon>Polyphaga</taxon>
        <taxon>Cucujiformia</taxon>
        <taxon>Nitidulidae</taxon>
        <taxon>Meligethinae</taxon>
        <taxon>Brassicogethes</taxon>
    </lineage>
</organism>
<dbReference type="PANTHER" id="PTHR46601">
    <property type="entry name" value="ULP_PROTEASE DOMAIN-CONTAINING PROTEIN"/>
    <property type="match status" value="1"/>
</dbReference>
<protein>
    <submittedName>
        <fullName evidence="2">Uncharacterized protein</fullName>
    </submittedName>
</protein>
<accession>A0A9P0BAN3</accession>
<dbReference type="AlphaFoldDB" id="A0A9P0BAN3"/>
<dbReference type="PANTHER" id="PTHR46601:SF1">
    <property type="entry name" value="ADF-H DOMAIN-CONTAINING PROTEIN"/>
    <property type="match status" value="1"/>
</dbReference>